<keyword evidence="2" id="KW-0812">Transmembrane</keyword>
<dbReference type="Proteomes" id="UP000332933">
    <property type="component" value="Unassembled WGS sequence"/>
</dbReference>
<evidence type="ECO:0000313" key="5">
    <source>
        <dbReference type="Proteomes" id="UP000332933"/>
    </source>
</evidence>
<proteinExistence type="predicted"/>
<evidence type="ECO:0000256" key="1">
    <source>
        <dbReference type="SAM" id="MobiDB-lite"/>
    </source>
</evidence>
<feature type="region of interest" description="Disordered" evidence="1">
    <location>
        <begin position="1"/>
        <end position="42"/>
    </location>
</feature>
<keyword evidence="2" id="KW-1133">Transmembrane helix</keyword>
<keyword evidence="2" id="KW-0472">Membrane</keyword>
<evidence type="ECO:0000313" key="4">
    <source>
        <dbReference type="EMBL" id="VFT95181.1"/>
    </source>
</evidence>
<feature type="transmembrane region" description="Helical" evidence="2">
    <location>
        <begin position="50"/>
        <end position="69"/>
    </location>
</feature>
<gene>
    <name evidence="4" type="primary">Aste57867_18445</name>
    <name evidence="3" type="ORF">As57867_018383</name>
    <name evidence="4" type="ORF">ASTE57867_18445</name>
</gene>
<evidence type="ECO:0000256" key="2">
    <source>
        <dbReference type="SAM" id="Phobius"/>
    </source>
</evidence>
<organism evidence="4 5">
    <name type="scientific">Aphanomyces stellatus</name>
    <dbReference type="NCBI Taxonomy" id="120398"/>
    <lineage>
        <taxon>Eukaryota</taxon>
        <taxon>Sar</taxon>
        <taxon>Stramenopiles</taxon>
        <taxon>Oomycota</taxon>
        <taxon>Saprolegniomycetes</taxon>
        <taxon>Saprolegniales</taxon>
        <taxon>Verrucalvaceae</taxon>
        <taxon>Aphanomyces</taxon>
    </lineage>
</organism>
<name>A0A485LAC6_9STRA</name>
<sequence length="380" mass="39773">MFVKTPSIIQSPTTSRHVNVPITPDLPDESMPTPSYVQPGERSSRNFKKAFLGLALLAVTGTVAALTLGQHKPTAAVGASVGASAVDTVDTTTTTESGNQGEEANLVSWSRVNQNPQHELHAPPADAAKLAQLDSLKAISDIAKSKNSALLAAAKGLSPHRDNQAPELHLANGGPHHDQQVPPSNAAKLAQLDSLKALNDAKKAADLSAAAKDFAPRRDNQALELHLANGGPHHDQQVPPSNAAKLAQLDSLKALNDAKKAADLSAAAKDFAPRRDNQALELHLANGGPHHDQQVPPSNAAKLAQLDSLKALNDAKKAADLSAAAKGFAPRRDNQALELHLANGGPHHDQQVPPLNAAKLAELDSLKSINELKEAAPGQH</sequence>
<dbReference type="EMBL" id="CAADRA010006412">
    <property type="protein sequence ID" value="VFT95181.1"/>
    <property type="molecule type" value="Genomic_DNA"/>
</dbReference>
<protein>
    <submittedName>
        <fullName evidence="4">Aste57867_18445 protein</fullName>
    </submittedName>
</protein>
<keyword evidence="5" id="KW-1185">Reference proteome</keyword>
<reference evidence="4 5" key="1">
    <citation type="submission" date="2019-03" db="EMBL/GenBank/DDBJ databases">
        <authorList>
            <person name="Gaulin E."/>
            <person name="Dumas B."/>
        </authorList>
    </citation>
    <scope>NUCLEOTIDE SEQUENCE [LARGE SCALE GENOMIC DNA]</scope>
    <source>
        <strain evidence="4">CBS 568.67</strain>
    </source>
</reference>
<evidence type="ECO:0000313" key="3">
    <source>
        <dbReference type="EMBL" id="KAF0690157.1"/>
    </source>
</evidence>
<dbReference type="AlphaFoldDB" id="A0A485LAC6"/>
<reference evidence="3" key="2">
    <citation type="submission" date="2019-06" db="EMBL/GenBank/DDBJ databases">
        <title>Genomics analysis of Aphanomyces spp. identifies a new class of oomycete effector associated with host adaptation.</title>
        <authorList>
            <person name="Gaulin E."/>
        </authorList>
    </citation>
    <scope>NUCLEOTIDE SEQUENCE</scope>
    <source>
        <strain evidence="3">CBS 578.67</strain>
    </source>
</reference>
<feature type="region of interest" description="Disordered" evidence="1">
    <location>
        <begin position="159"/>
        <end position="183"/>
    </location>
</feature>
<accession>A0A485LAC6</accession>
<dbReference type="EMBL" id="VJMH01006391">
    <property type="protein sequence ID" value="KAF0690157.1"/>
    <property type="molecule type" value="Genomic_DNA"/>
</dbReference>
<feature type="compositionally biased region" description="Polar residues" evidence="1">
    <location>
        <begin position="7"/>
        <end position="17"/>
    </location>
</feature>